<dbReference type="PANTHER" id="PTHR46413">
    <property type="entry name" value="HEAVY METAL-ASSOCIATED ISOPRENYLATED PLANT PROTEIN 6"/>
    <property type="match status" value="1"/>
</dbReference>
<dbReference type="Proteomes" id="UP000585474">
    <property type="component" value="Unassembled WGS sequence"/>
</dbReference>
<feature type="domain" description="HMA" evidence="3">
    <location>
        <begin position="147"/>
        <end position="210"/>
    </location>
</feature>
<name>A0A7J0HBE2_9ERIC</name>
<feature type="domain" description="HMA" evidence="3">
    <location>
        <begin position="34"/>
        <end position="102"/>
    </location>
</feature>
<keyword evidence="5" id="KW-1185">Reference proteome</keyword>
<dbReference type="Pfam" id="PF00403">
    <property type="entry name" value="HMA"/>
    <property type="match status" value="2"/>
</dbReference>
<dbReference type="GO" id="GO:0046872">
    <property type="term" value="F:metal ion binding"/>
    <property type="evidence" value="ECO:0007669"/>
    <property type="project" value="InterPro"/>
</dbReference>
<dbReference type="GO" id="GO:0016020">
    <property type="term" value="C:membrane"/>
    <property type="evidence" value="ECO:0007669"/>
    <property type="project" value="UniProtKB-SubCell"/>
</dbReference>
<dbReference type="InterPro" id="IPR044594">
    <property type="entry name" value="HIPP01/3/5/6"/>
</dbReference>
<dbReference type="PROSITE" id="PS50846">
    <property type="entry name" value="HMA_2"/>
    <property type="match status" value="2"/>
</dbReference>
<feature type="compositionally biased region" description="Basic and acidic residues" evidence="2">
    <location>
        <begin position="209"/>
        <end position="234"/>
    </location>
</feature>
<dbReference type="CDD" id="cd00371">
    <property type="entry name" value="HMA"/>
    <property type="match status" value="1"/>
</dbReference>
<dbReference type="Gene3D" id="3.30.70.100">
    <property type="match status" value="2"/>
</dbReference>
<evidence type="ECO:0000313" key="5">
    <source>
        <dbReference type="Proteomes" id="UP000585474"/>
    </source>
</evidence>
<dbReference type="InterPro" id="IPR036163">
    <property type="entry name" value="HMA_dom_sf"/>
</dbReference>
<dbReference type="SUPFAM" id="SSF55008">
    <property type="entry name" value="HMA, heavy metal-associated domain"/>
    <property type="match status" value="2"/>
</dbReference>
<evidence type="ECO:0000256" key="2">
    <source>
        <dbReference type="SAM" id="MobiDB-lite"/>
    </source>
</evidence>
<feature type="region of interest" description="Disordered" evidence="2">
    <location>
        <begin position="209"/>
        <end position="266"/>
    </location>
</feature>
<dbReference type="AlphaFoldDB" id="A0A7J0HBE2"/>
<feature type="region of interest" description="Disordered" evidence="2">
    <location>
        <begin position="1"/>
        <end position="35"/>
    </location>
</feature>
<dbReference type="InterPro" id="IPR006121">
    <property type="entry name" value="HMA_dom"/>
</dbReference>
<dbReference type="PANTHER" id="PTHR46413:SF1">
    <property type="entry name" value="HEAVY METAL-ASSOCIATED ISOPRENYLATED PLANT PROTEIN 6"/>
    <property type="match status" value="1"/>
</dbReference>
<comment type="subcellular location">
    <subcellularLocation>
        <location evidence="1">Membrane</location>
        <topology evidence="1">Peripheral membrane protein</topology>
    </subcellularLocation>
</comment>
<evidence type="ECO:0000313" key="4">
    <source>
        <dbReference type="EMBL" id="GFZ20422.1"/>
    </source>
</evidence>
<evidence type="ECO:0000256" key="1">
    <source>
        <dbReference type="ARBA" id="ARBA00004170"/>
    </source>
</evidence>
<reference evidence="4 5" key="1">
    <citation type="submission" date="2019-07" db="EMBL/GenBank/DDBJ databases">
        <title>De Novo Assembly of kiwifruit Actinidia rufa.</title>
        <authorList>
            <person name="Sugita-Konishi S."/>
            <person name="Sato K."/>
            <person name="Mori E."/>
            <person name="Abe Y."/>
            <person name="Kisaki G."/>
            <person name="Hamano K."/>
            <person name="Suezawa K."/>
            <person name="Otani M."/>
            <person name="Fukuda T."/>
            <person name="Manabe T."/>
            <person name="Gomi K."/>
            <person name="Tabuchi M."/>
            <person name="Akimitsu K."/>
            <person name="Kataoka I."/>
        </authorList>
    </citation>
    <scope>NUCLEOTIDE SEQUENCE [LARGE SCALE GENOMIC DNA]</scope>
    <source>
        <strain evidence="5">cv. Fuchu</strain>
    </source>
</reference>
<gene>
    <name evidence="4" type="ORF">Acr_28g0011270</name>
</gene>
<accession>A0A7J0HBE2</accession>
<proteinExistence type="predicted"/>
<sequence length="311" mass="33871">MAKKKNKNGGEKTNNDQQPKTENSNEGEKKDDSPITVVLKVQMDCQCEGCASRIRKCARDSQGVESVKGLGDSNKLTVVGKVDPVKFREMLEKKAKKKVELVSPLPKKDKDNDKEKGRFPVIIAFIWMPDCFTRMKMTNTSHDRPPVTTAVMKVTLHCQGCIDRIRKAVTKTTGYHDMSIDVQKNLVTVQGTMDMKALAETLEEKFKRPVEIVPPKKDGGENKEKEGSGGEKGKGGGGGGKGKGGGEEGQAASGAGGGSGGVQAEQSQIQHVQYGHPNTYIYGYEFGYPAVHHPLQIFSDENPNALLCYVN</sequence>
<evidence type="ECO:0000259" key="3">
    <source>
        <dbReference type="PROSITE" id="PS50846"/>
    </source>
</evidence>
<dbReference type="OrthoDB" id="773760at2759"/>
<comment type="caution">
    <text evidence="4">The sequence shown here is derived from an EMBL/GenBank/DDBJ whole genome shotgun (WGS) entry which is preliminary data.</text>
</comment>
<dbReference type="EMBL" id="BJWL01000028">
    <property type="protein sequence ID" value="GFZ20422.1"/>
    <property type="molecule type" value="Genomic_DNA"/>
</dbReference>
<organism evidence="4 5">
    <name type="scientific">Actinidia rufa</name>
    <dbReference type="NCBI Taxonomy" id="165716"/>
    <lineage>
        <taxon>Eukaryota</taxon>
        <taxon>Viridiplantae</taxon>
        <taxon>Streptophyta</taxon>
        <taxon>Embryophyta</taxon>
        <taxon>Tracheophyta</taxon>
        <taxon>Spermatophyta</taxon>
        <taxon>Magnoliopsida</taxon>
        <taxon>eudicotyledons</taxon>
        <taxon>Gunneridae</taxon>
        <taxon>Pentapetalae</taxon>
        <taxon>asterids</taxon>
        <taxon>Ericales</taxon>
        <taxon>Actinidiaceae</taxon>
        <taxon>Actinidia</taxon>
    </lineage>
</organism>
<protein>
    <submittedName>
        <fullName evidence="4">Heavy metal transport/detoxification superfamily protein</fullName>
    </submittedName>
</protein>
<dbReference type="GO" id="GO:0009626">
    <property type="term" value="P:plant-type hypersensitive response"/>
    <property type="evidence" value="ECO:0007669"/>
    <property type="project" value="UniProtKB-KW"/>
</dbReference>